<evidence type="ECO:0000256" key="2">
    <source>
        <dbReference type="SAM" id="MobiDB-lite"/>
    </source>
</evidence>
<gene>
    <name evidence="3" type="ORF">TrCOL_g4893</name>
</gene>
<feature type="region of interest" description="Disordered" evidence="2">
    <location>
        <begin position="1"/>
        <end position="55"/>
    </location>
</feature>
<dbReference type="EMBL" id="BRYA01000115">
    <property type="protein sequence ID" value="GMI39970.1"/>
    <property type="molecule type" value="Genomic_DNA"/>
</dbReference>
<sequence length="193" mass="21029">MPFGLSTKKAKKSDSAPATPPKSSSPLPPTSSSNSLPTPPPSNPTSSKTVTHTSQKDRIKYELDQMVPLQIDLDGNKLQLENNGVWEIQETEAVRLRAEISTLTATVSSKSSEVEALLKSSQGGSEVTNALNFKLEVLMDMLSIARADVTKTERMLEKEKIIADEYRKELERVLEICEKKGWDVGEVGGVGGE</sequence>
<keyword evidence="1" id="KW-0175">Coiled coil</keyword>
<dbReference type="AlphaFoldDB" id="A0A9W7GB88"/>
<reference evidence="4" key="1">
    <citation type="journal article" date="2023" name="Commun. Biol.">
        <title>Genome analysis of Parmales, the sister group of diatoms, reveals the evolutionary specialization of diatoms from phago-mixotrophs to photoautotrophs.</title>
        <authorList>
            <person name="Ban H."/>
            <person name="Sato S."/>
            <person name="Yoshikawa S."/>
            <person name="Yamada K."/>
            <person name="Nakamura Y."/>
            <person name="Ichinomiya M."/>
            <person name="Sato N."/>
            <person name="Blanc-Mathieu R."/>
            <person name="Endo H."/>
            <person name="Kuwata A."/>
            <person name="Ogata H."/>
        </authorList>
    </citation>
    <scope>NUCLEOTIDE SEQUENCE [LARGE SCALE GENOMIC DNA]</scope>
</reference>
<comment type="caution">
    <text evidence="3">The sequence shown here is derived from an EMBL/GenBank/DDBJ whole genome shotgun (WGS) entry which is preliminary data.</text>
</comment>
<evidence type="ECO:0000256" key="1">
    <source>
        <dbReference type="SAM" id="Coils"/>
    </source>
</evidence>
<dbReference type="Proteomes" id="UP001165065">
    <property type="component" value="Unassembled WGS sequence"/>
</dbReference>
<name>A0A9W7GB88_9STRA</name>
<evidence type="ECO:0000313" key="4">
    <source>
        <dbReference type="Proteomes" id="UP001165065"/>
    </source>
</evidence>
<evidence type="ECO:0000313" key="3">
    <source>
        <dbReference type="EMBL" id="GMI39970.1"/>
    </source>
</evidence>
<dbReference type="OrthoDB" id="64460at2759"/>
<accession>A0A9W7GB88</accession>
<proteinExistence type="predicted"/>
<feature type="coiled-coil region" evidence="1">
    <location>
        <begin position="149"/>
        <end position="176"/>
    </location>
</feature>
<keyword evidence="4" id="KW-1185">Reference proteome</keyword>
<protein>
    <submittedName>
        <fullName evidence="3">Uncharacterized protein</fullName>
    </submittedName>
</protein>
<organism evidence="3 4">
    <name type="scientific">Triparma columacea</name>
    <dbReference type="NCBI Taxonomy" id="722753"/>
    <lineage>
        <taxon>Eukaryota</taxon>
        <taxon>Sar</taxon>
        <taxon>Stramenopiles</taxon>
        <taxon>Ochrophyta</taxon>
        <taxon>Bolidophyceae</taxon>
        <taxon>Parmales</taxon>
        <taxon>Triparmaceae</taxon>
        <taxon>Triparma</taxon>
    </lineage>
</organism>
<dbReference type="Pfam" id="PF14645">
    <property type="entry name" value="Chibby"/>
    <property type="match status" value="1"/>
</dbReference>
<feature type="compositionally biased region" description="Low complexity" evidence="2">
    <location>
        <begin position="15"/>
        <end position="36"/>
    </location>
</feature>
<dbReference type="InterPro" id="IPR028118">
    <property type="entry name" value="Chibby_fam"/>
</dbReference>